<dbReference type="PROSITE" id="PS00194">
    <property type="entry name" value="THIOREDOXIN_1"/>
    <property type="match status" value="1"/>
</dbReference>
<evidence type="ECO:0000259" key="5">
    <source>
        <dbReference type="PROSITE" id="PS51352"/>
    </source>
</evidence>
<dbReference type="PANTHER" id="PTHR42852:SF6">
    <property type="entry name" value="THIOL:DISULFIDE INTERCHANGE PROTEIN DSBE"/>
    <property type="match status" value="1"/>
</dbReference>
<name>A0A5P2GA86_9BACT</name>
<organism evidence="6 7">
    <name type="scientific">Rhizosphaericola mali</name>
    <dbReference type="NCBI Taxonomy" id="2545455"/>
    <lineage>
        <taxon>Bacteria</taxon>
        <taxon>Pseudomonadati</taxon>
        <taxon>Bacteroidota</taxon>
        <taxon>Chitinophagia</taxon>
        <taxon>Chitinophagales</taxon>
        <taxon>Chitinophagaceae</taxon>
        <taxon>Rhizosphaericola</taxon>
    </lineage>
</organism>
<dbReference type="AlphaFoldDB" id="A0A5P2GA86"/>
<evidence type="ECO:0000313" key="7">
    <source>
        <dbReference type="Proteomes" id="UP000292424"/>
    </source>
</evidence>
<gene>
    <name evidence="6" type="ORF">E0W69_018815</name>
</gene>
<keyword evidence="7" id="KW-1185">Reference proteome</keyword>
<dbReference type="Pfam" id="PF14289">
    <property type="entry name" value="DUF4369"/>
    <property type="match status" value="1"/>
</dbReference>
<sequence>MKSLGWILSLMICVPLLTKAQTESKFTLEGKLENLQGKPEKVLLYYPYREQNFMDSAEVHDGKYHFDGLLSGPVRADLYLKYKKDTTNMGKDVMSIFIQPGDITVNSLNTFSNVTVTGSPSNEDFKLIQAAAVPFESKMAPLMDQYNTYAKAKNKSAQNQIAKQILALRQQMNDNMYGNFVRSNPNSIIALYALQQYAGINIKNPDEIQQLLLTLPANEQNSTDGQKLSQLIKLAKLAPVGGIAPDFIQNDTLGNPVALSSFRGHYTLLSFWASWCGPCRSDNKLFVYNYNKYKAKGFKILGVSLDKPGDKEDWLDAIHQDKLDWTQVSDLQFWNNAAAKKYGVVALPQNFLIDPSGKIVAKDVRGADLEDLLAKYYPGTN</sequence>
<dbReference type="GO" id="GO:0016491">
    <property type="term" value="F:oxidoreductase activity"/>
    <property type="evidence" value="ECO:0007669"/>
    <property type="project" value="InterPro"/>
</dbReference>
<feature type="domain" description="Thioredoxin" evidence="5">
    <location>
        <begin position="238"/>
        <end position="381"/>
    </location>
</feature>
<accession>A0A5P2GA86</accession>
<dbReference type="CDD" id="cd02966">
    <property type="entry name" value="TlpA_like_family"/>
    <property type="match status" value="1"/>
</dbReference>
<keyword evidence="2" id="KW-0201">Cytochrome c-type biogenesis</keyword>
<dbReference type="Pfam" id="PF00578">
    <property type="entry name" value="AhpC-TSA"/>
    <property type="match status" value="1"/>
</dbReference>
<comment type="subcellular location">
    <subcellularLocation>
        <location evidence="1">Cell envelope</location>
    </subcellularLocation>
</comment>
<keyword evidence="3" id="KW-1015">Disulfide bond</keyword>
<evidence type="ECO:0000256" key="4">
    <source>
        <dbReference type="ARBA" id="ARBA00023284"/>
    </source>
</evidence>
<dbReference type="PROSITE" id="PS51352">
    <property type="entry name" value="THIOREDOXIN_2"/>
    <property type="match status" value="1"/>
</dbReference>
<dbReference type="InterPro" id="IPR000866">
    <property type="entry name" value="AhpC/TSA"/>
</dbReference>
<protein>
    <submittedName>
        <fullName evidence="6">AhpC/TSA family protein</fullName>
    </submittedName>
</protein>
<dbReference type="InterPro" id="IPR036249">
    <property type="entry name" value="Thioredoxin-like_sf"/>
</dbReference>
<dbReference type="GO" id="GO:0030313">
    <property type="term" value="C:cell envelope"/>
    <property type="evidence" value="ECO:0007669"/>
    <property type="project" value="UniProtKB-SubCell"/>
</dbReference>
<dbReference type="RefSeq" id="WP_131331606.1">
    <property type="nucleotide sequence ID" value="NZ_CP044016.1"/>
</dbReference>
<dbReference type="Gene3D" id="3.40.30.10">
    <property type="entry name" value="Glutaredoxin"/>
    <property type="match status" value="1"/>
</dbReference>
<dbReference type="GO" id="GO:0016209">
    <property type="term" value="F:antioxidant activity"/>
    <property type="evidence" value="ECO:0007669"/>
    <property type="project" value="InterPro"/>
</dbReference>
<dbReference type="InterPro" id="IPR050553">
    <property type="entry name" value="Thioredoxin_ResA/DsbE_sf"/>
</dbReference>
<proteinExistence type="predicted"/>
<dbReference type="PANTHER" id="PTHR42852">
    <property type="entry name" value="THIOL:DISULFIDE INTERCHANGE PROTEIN DSBE"/>
    <property type="match status" value="1"/>
</dbReference>
<evidence type="ECO:0000256" key="2">
    <source>
        <dbReference type="ARBA" id="ARBA00022748"/>
    </source>
</evidence>
<dbReference type="GO" id="GO:0017004">
    <property type="term" value="P:cytochrome complex assembly"/>
    <property type="evidence" value="ECO:0007669"/>
    <property type="project" value="UniProtKB-KW"/>
</dbReference>
<evidence type="ECO:0000313" key="6">
    <source>
        <dbReference type="EMBL" id="QES90620.1"/>
    </source>
</evidence>
<dbReference type="InterPro" id="IPR013766">
    <property type="entry name" value="Thioredoxin_domain"/>
</dbReference>
<dbReference type="KEGG" id="arac:E0W69_018815"/>
<keyword evidence="4" id="KW-0676">Redox-active center</keyword>
<dbReference type="InterPro" id="IPR017937">
    <property type="entry name" value="Thioredoxin_CS"/>
</dbReference>
<evidence type="ECO:0000256" key="3">
    <source>
        <dbReference type="ARBA" id="ARBA00023157"/>
    </source>
</evidence>
<evidence type="ECO:0000256" key="1">
    <source>
        <dbReference type="ARBA" id="ARBA00004196"/>
    </source>
</evidence>
<dbReference type="EMBL" id="CP044016">
    <property type="protein sequence ID" value="QES90620.1"/>
    <property type="molecule type" value="Genomic_DNA"/>
</dbReference>
<dbReference type="Proteomes" id="UP000292424">
    <property type="component" value="Chromosome"/>
</dbReference>
<dbReference type="OrthoDB" id="750178at2"/>
<dbReference type="InterPro" id="IPR025380">
    <property type="entry name" value="DUF4369"/>
</dbReference>
<dbReference type="SUPFAM" id="SSF52833">
    <property type="entry name" value="Thioredoxin-like"/>
    <property type="match status" value="1"/>
</dbReference>
<reference evidence="6 7" key="1">
    <citation type="submission" date="2019-09" db="EMBL/GenBank/DDBJ databases">
        <title>Complete genome sequence of Arachidicoccus sp. B3-10 isolated from apple orchard soil.</title>
        <authorList>
            <person name="Kim H.S."/>
            <person name="Han K.-I."/>
            <person name="Suh M.K."/>
            <person name="Lee K.C."/>
            <person name="Eom M.K."/>
            <person name="Kim J.-S."/>
            <person name="Kang S.W."/>
            <person name="Sin Y."/>
            <person name="Lee J.-S."/>
        </authorList>
    </citation>
    <scope>NUCLEOTIDE SEQUENCE [LARGE SCALE GENOMIC DNA]</scope>
    <source>
        <strain evidence="6 7">B3-10</strain>
    </source>
</reference>